<dbReference type="EMBL" id="VIVR01000001">
    <property type="protein sequence ID" value="TWE15539.1"/>
    <property type="molecule type" value="Genomic_DNA"/>
</dbReference>
<dbReference type="GO" id="GO:0005829">
    <property type="term" value="C:cytosol"/>
    <property type="evidence" value="ECO:0007669"/>
    <property type="project" value="TreeGrafter"/>
</dbReference>
<dbReference type="GO" id="GO:0009239">
    <property type="term" value="P:enterobactin biosynthetic process"/>
    <property type="evidence" value="ECO:0007669"/>
    <property type="project" value="TreeGrafter"/>
</dbReference>
<dbReference type="PANTHER" id="PTHR45527">
    <property type="entry name" value="NONRIBOSOMAL PEPTIDE SYNTHETASE"/>
    <property type="match status" value="1"/>
</dbReference>
<evidence type="ECO:0000256" key="2">
    <source>
        <dbReference type="ARBA" id="ARBA00022450"/>
    </source>
</evidence>
<dbReference type="Pfam" id="PF00668">
    <property type="entry name" value="Condensation"/>
    <property type="match status" value="1"/>
</dbReference>
<feature type="domain" description="Carrier" evidence="4">
    <location>
        <begin position="13"/>
        <end position="88"/>
    </location>
</feature>
<dbReference type="GO" id="GO:0009366">
    <property type="term" value="C:enterobactin synthetase complex"/>
    <property type="evidence" value="ECO:0007669"/>
    <property type="project" value="TreeGrafter"/>
</dbReference>
<dbReference type="InterPro" id="IPR036736">
    <property type="entry name" value="ACP-like_sf"/>
</dbReference>
<reference evidence="5 6" key="1">
    <citation type="submission" date="2019-06" db="EMBL/GenBank/DDBJ databases">
        <title>Sequencing the genomes of 1000 actinobacteria strains.</title>
        <authorList>
            <person name="Klenk H.-P."/>
        </authorList>
    </citation>
    <scope>NUCLEOTIDE SEQUENCE [LARGE SCALE GENOMIC DNA]</scope>
    <source>
        <strain evidence="5 6">DSM 41649</strain>
    </source>
</reference>
<dbReference type="InterPro" id="IPR006162">
    <property type="entry name" value="Ppantetheine_attach_site"/>
</dbReference>
<dbReference type="GO" id="GO:0047527">
    <property type="term" value="F:2,3-dihydroxybenzoate-serine ligase activity"/>
    <property type="evidence" value="ECO:0007669"/>
    <property type="project" value="TreeGrafter"/>
</dbReference>
<organism evidence="5 6">
    <name type="scientific">Kitasatospora atroaurantiaca</name>
    <dbReference type="NCBI Taxonomy" id="285545"/>
    <lineage>
        <taxon>Bacteria</taxon>
        <taxon>Bacillati</taxon>
        <taxon>Actinomycetota</taxon>
        <taxon>Actinomycetes</taxon>
        <taxon>Kitasatosporales</taxon>
        <taxon>Streptomycetaceae</taxon>
        <taxon>Kitasatospora</taxon>
    </lineage>
</organism>
<keyword evidence="3" id="KW-0597">Phosphoprotein</keyword>
<sequence length="560" mass="61240">MDSGEARSSSGPTHPVNLAAHIAAAWSEVLGGIPVSEEDDFFDLGGHSLAIAGVAARIRNSCGVDISFGAFFDHPTAELLAAAVQPSGPPKADFPSPSALGRASWTRTVSVTQEHRLLFNRRMADGRTQPVCHTYLIEGPLDTSRLATALSALVARHDALRMVFPYDPDQPLHAELTDAARACWPLRELTLSHLQLEKREEEAQRLLEEFCDAPFDLADGPLTSALVLHLEAERHVLALGLEHLVCDGESFGRLMAELPELYEQPSAAVTPSEDAERHSYTSYLQAQLSELQPDSATGAVAHWQREFDQHGMFPPRLRPDAALAEDPLATGASACVSVPVPEEVARLVAEAAASRHATPFMLYLTAVLRGLRPRVESDWIGAAFMEAGRRELRAQHLVGNLAHEVQVWCQVPPEAGAESLLGQVRERVAESVRHSLPLWWMVRRYRSGEGAVQSFDPSRLDERFAVPWLYFSYQDGGGVRPELPGLRISPYPRRTEIPHMRTPVFMVTAARTAEGAVLSCDFAAGGYRLEAVREVLEASVRTLAELVGRRLPHGAQEAGS</sequence>
<dbReference type="InterPro" id="IPR023213">
    <property type="entry name" value="CAT-like_dom_sf"/>
</dbReference>
<dbReference type="SUPFAM" id="SSF47336">
    <property type="entry name" value="ACP-like"/>
    <property type="match status" value="1"/>
</dbReference>
<dbReference type="Gene3D" id="1.10.1200.10">
    <property type="entry name" value="ACP-like"/>
    <property type="match status" value="1"/>
</dbReference>
<proteinExistence type="predicted"/>
<name>A0A561EIU5_9ACTN</name>
<keyword evidence="2" id="KW-0596">Phosphopantetheine</keyword>
<dbReference type="GO" id="GO:0043041">
    <property type="term" value="P:amino acid activation for nonribosomal peptide biosynthetic process"/>
    <property type="evidence" value="ECO:0007669"/>
    <property type="project" value="TreeGrafter"/>
</dbReference>
<evidence type="ECO:0000259" key="4">
    <source>
        <dbReference type="PROSITE" id="PS50075"/>
    </source>
</evidence>
<dbReference type="Pfam" id="PF00550">
    <property type="entry name" value="PP-binding"/>
    <property type="match status" value="1"/>
</dbReference>
<dbReference type="Proteomes" id="UP000318416">
    <property type="component" value="Unassembled WGS sequence"/>
</dbReference>
<dbReference type="PROSITE" id="PS00012">
    <property type="entry name" value="PHOSPHOPANTETHEINE"/>
    <property type="match status" value="1"/>
</dbReference>
<dbReference type="OrthoDB" id="2472181at2"/>
<dbReference type="InterPro" id="IPR001242">
    <property type="entry name" value="Condensation_dom"/>
</dbReference>
<evidence type="ECO:0000313" key="5">
    <source>
        <dbReference type="EMBL" id="TWE15539.1"/>
    </source>
</evidence>
<dbReference type="InterPro" id="IPR009081">
    <property type="entry name" value="PP-bd_ACP"/>
</dbReference>
<dbReference type="SUPFAM" id="SSF52777">
    <property type="entry name" value="CoA-dependent acyltransferases"/>
    <property type="match status" value="2"/>
</dbReference>
<dbReference type="SMART" id="SM00823">
    <property type="entry name" value="PKS_PP"/>
    <property type="match status" value="1"/>
</dbReference>
<evidence type="ECO:0000313" key="6">
    <source>
        <dbReference type="Proteomes" id="UP000318416"/>
    </source>
</evidence>
<dbReference type="Gene3D" id="3.30.559.10">
    <property type="entry name" value="Chloramphenicol acetyltransferase-like domain"/>
    <property type="match status" value="1"/>
</dbReference>
<comment type="caution">
    <text evidence="5">The sequence shown here is derived from an EMBL/GenBank/DDBJ whole genome shotgun (WGS) entry which is preliminary data.</text>
</comment>
<accession>A0A561EIU5</accession>
<evidence type="ECO:0000256" key="3">
    <source>
        <dbReference type="ARBA" id="ARBA00022553"/>
    </source>
</evidence>
<dbReference type="GO" id="GO:0031177">
    <property type="term" value="F:phosphopantetheine binding"/>
    <property type="evidence" value="ECO:0007669"/>
    <property type="project" value="InterPro"/>
</dbReference>
<gene>
    <name evidence="5" type="ORF">FB465_0439</name>
</gene>
<protein>
    <submittedName>
        <fullName evidence="5">Phosphopantetheine binding protein</fullName>
    </submittedName>
</protein>
<dbReference type="AlphaFoldDB" id="A0A561EIU5"/>
<dbReference type="Gene3D" id="3.30.559.30">
    <property type="entry name" value="Nonribosomal peptide synthetase, condensation domain"/>
    <property type="match status" value="1"/>
</dbReference>
<dbReference type="PROSITE" id="PS50075">
    <property type="entry name" value="CARRIER"/>
    <property type="match status" value="1"/>
</dbReference>
<dbReference type="InterPro" id="IPR020806">
    <property type="entry name" value="PKS_PP-bd"/>
</dbReference>
<evidence type="ECO:0000256" key="1">
    <source>
        <dbReference type="ARBA" id="ARBA00001957"/>
    </source>
</evidence>
<comment type="cofactor">
    <cofactor evidence="1">
        <name>pantetheine 4'-phosphate</name>
        <dbReference type="ChEBI" id="CHEBI:47942"/>
    </cofactor>
</comment>
<dbReference type="PANTHER" id="PTHR45527:SF1">
    <property type="entry name" value="FATTY ACID SYNTHASE"/>
    <property type="match status" value="1"/>
</dbReference>
<dbReference type="GO" id="GO:0008610">
    <property type="term" value="P:lipid biosynthetic process"/>
    <property type="evidence" value="ECO:0007669"/>
    <property type="project" value="UniProtKB-ARBA"/>
</dbReference>
<keyword evidence="6" id="KW-1185">Reference proteome</keyword>